<dbReference type="GO" id="GO:0006508">
    <property type="term" value="P:proteolysis"/>
    <property type="evidence" value="ECO:0007669"/>
    <property type="project" value="UniProtKB-KW"/>
</dbReference>
<comment type="caution">
    <text evidence="9">The sequence shown here is derived from an EMBL/GenBank/DDBJ whole genome shotgun (WGS) entry which is preliminary data.</text>
</comment>
<feature type="region of interest" description="Disordered" evidence="6">
    <location>
        <begin position="60"/>
        <end position="79"/>
    </location>
</feature>
<keyword evidence="2" id="KW-1003">Cell membrane</keyword>
<sequence>MRYLLPILLYIGLTAYVIADIAQHRDEEPYRLPKVLWVLIVLFAPYVGALAWLYARWSNPRQSPRSSGYRAPNPDDDPAFRVWLNEQERRRKRRDGGE</sequence>
<dbReference type="AlphaFoldDB" id="A0A7Z0CL19"/>
<accession>A0A7Z0CL19</accession>
<evidence type="ECO:0000256" key="2">
    <source>
        <dbReference type="ARBA" id="ARBA00022475"/>
    </source>
</evidence>
<keyword evidence="9" id="KW-0378">Hydrolase</keyword>
<keyword evidence="10" id="KW-1185">Reference proteome</keyword>
<evidence type="ECO:0000256" key="6">
    <source>
        <dbReference type="SAM" id="MobiDB-lite"/>
    </source>
</evidence>
<evidence type="ECO:0000256" key="3">
    <source>
        <dbReference type="ARBA" id="ARBA00022692"/>
    </source>
</evidence>
<organism evidence="9 10">
    <name type="scientific">Demequina lutea</name>
    <dbReference type="NCBI Taxonomy" id="431489"/>
    <lineage>
        <taxon>Bacteria</taxon>
        <taxon>Bacillati</taxon>
        <taxon>Actinomycetota</taxon>
        <taxon>Actinomycetes</taxon>
        <taxon>Micrococcales</taxon>
        <taxon>Demequinaceae</taxon>
        <taxon>Demequina</taxon>
    </lineage>
</organism>
<proteinExistence type="predicted"/>
<keyword evidence="3 7" id="KW-0812">Transmembrane</keyword>
<evidence type="ECO:0000256" key="7">
    <source>
        <dbReference type="SAM" id="Phobius"/>
    </source>
</evidence>
<dbReference type="GO" id="GO:0008233">
    <property type="term" value="F:peptidase activity"/>
    <property type="evidence" value="ECO:0007669"/>
    <property type="project" value="UniProtKB-KW"/>
</dbReference>
<dbReference type="OrthoDB" id="3298527at2"/>
<evidence type="ECO:0000256" key="1">
    <source>
        <dbReference type="ARBA" id="ARBA00004651"/>
    </source>
</evidence>
<dbReference type="Pfam" id="PF13396">
    <property type="entry name" value="PLDc_N"/>
    <property type="match status" value="1"/>
</dbReference>
<evidence type="ECO:0000313" key="9">
    <source>
        <dbReference type="EMBL" id="NYI42437.1"/>
    </source>
</evidence>
<keyword evidence="5 7" id="KW-0472">Membrane</keyword>
<dbReference type="RefSeq" id="WP_062074260.1">
    <property type="nucleotide sequence ID" value="NZ_BBRC01000002.1"/>
</dbReference>
<gene>
    <name evidence="9" type="ORF">BKA03_002556</name>
</gene>
<dbReference type="EMBL" id="JACBZO010000001">
    <property type="protein sequence ID" value="NYI42437.1"/>
    <property type="molecule type" value="Genomic_DNA"/>
</dbReference>
<evidence type="ECO:0000313" key="10">
    <source>
        <dbReference type="Proteomes" id="UP000547973"/>
    </source>
</evidence>
<keyword evidence="9" id="KW-0645">Protease</keyword>
<feature type="domain" description="Cardiolipin synthase N-terminal" evidence="8">
    <location>
        <begin position="13"/>
        <end position="56"/>
    </location>
</feature>
<comment type="subcellular location">
    <subcellularLocation>
        <location evidence="1">Cell membrane</location>
        <topology evidence="1">Multi-pass membrane protein</topology>
    </subcellularLocation>
</comment>
<dbReference type="InterPro" id="IPR027379">
    <property type="entry name" value="CLS_N"/>
</dbReference>
<evidence type="ECO:0000259" key="8">
    <source>
        <dbReference type="Pfam" id="PF13396"/>
    </source>
</evidence>
<protein>
    <submittedName>
        <fullName evidence="9">Membrane protein implicated in regulation of membrane protease activity</fullName>
    </submittedName>
</protein>
<keyword evidence="4 7" id="KW-1133">Transmembrane helix</keyword>
<evidence type="ECO:0000256" key="4">
    <source>
        <dbReference type="ARBA" id="ARBA00022989"/>
    </source>
</evidence>
<dbReference type="Proteomes" id="UP000547973">
    <property type="component" value="Unassembled WGS sequence"/>
</dbReference>
<feature type="transmembrane region" description="Helical" evidence="7">
    <location>
        <begin position="35"/>
        <end position="55"/>
    </location>
</feature>
<name>A0A7Z0CL19_9MICO</name>
<reference evidence="9 10" key="1">
    <citation type="submission" date="2020-07" db="EMBL/GenBank/DDBJ databases">
        <title>Sequencing the genomes of 1000 actinobacteria strains.</title>
        <authorList>
            <person name="Klenk H.-P."/>
        </authorList>
    </citation>
    <scope>NUCLEOTIDE SEQUENCE [LARGE SCALE GENOMIC DNA]</scope>
    <source>
        <strain evidence="9 10">DSM 19970</strain>
    </source>
</reference>
<dbReference type="GO" id="GO:0005886">
    <property type="term" value="C:plasma membrane"/>
    <property type="evidence" value="ECO:0007669"/>
    <property type="project" value="UniProtKB-SubCell"/>
</dbReference>
<evidence type="ECO:0000256" key="5">
    <source>
        <dbReference type="ARBA" id="ARBA00023136"/>
    </source>
</evidence>